<accession>A0A7D8Z3N6</accession>
<keyword evidence="2" id="KW-1185">Reference proteome</keyword>
<reference evidence="1 2" key="1">
    <citation type="journal article" date="2019" name="PLoS Genet.">
        <title>Convergent evolution of linked mating-type loci in basidiomycete fungi.</title>
        <authorList>
            <person name="Sun S."/>
            <person name="Coelho M.A."/>
            <person name="Heitman J."/>
            <person name="Nowrousian M."/>
        </authorList>
    </citation>
    <scope>NUCLEOTIDE SEQUENCE [LARGE SCALE GENOMIC DNA]</scope>
    <source>
        <strain evidence="1 2">CBS 4282</strain>
    </source>
</reference>
<dbReference type="EMBL" id="QKWK01000001">
    <property type="protein sequence ID" value="TXT15938.1"/>
    <property type="molecule type" value="Genomic_DNA"/>
</dbReference>
<comment type="caution">
    <text evidence="1">The sequence shown here is derived from an EMBL/GenBank/DDBJ whole genome shotgun (WGS) entry which is preliminary data.</text>
</comment>
<evidence type="ECO:0000313" key="1">
    <source>
        <dbReference type="EMBL" id="TXT15938.1"/>
    </source>
</evidence>
<dbReference type="AlphaFoldDB" id="A0A7D8Z3N6"/>
<dbReference type="Proteomes" id="UP000473826">
    <property type="component" value="Unassembled WGS sequence"/>
</dbReference>
<evidence type="ECO:0000313" key="2">
    <source>
        <dbReference type="Proteomes" id="UP000473826"/>
    </source>
</evidence>
<protein>
    <submittedName>
        <fullName evidence="1">Uncharacterized protein</fullName>
    </submittedName>
</protein>
<sequence length="663" mass="71799">MSAVLAPTPGPWIDPATAYLGLRGSSLFSHYLQLLLPRIRTLYANLRASGIHQVLVSDLLLRNPDARALREILLEEAETKSTGTPLRAGLVAQIYRKIATPLRRRTLPPLSRQATIVVARCLRGQDAQELLKEVYYQLAHTMEWEPEYAWEALQIPLHLANSGDAPSALKLLQYPLALGKLPAAALGRTSAKHPQAAALMVQSAVARTMFEWGMDIRATKAVGAILETMQSCEVSLPALDVVLQACRIADLTKKHGLVQWSEKVLLSLANDFNFPPLPSSAVDAHLNALPTTEALAFYSKLSPKRYGAPETRHLLRIALGRPPRAVLRRLANDFATSGADDATVPGVLRVLASANQYSFASTIYAQWRERSPHALVDARTALALIRSLTRGNRSSRNTQAAERVLTDYFTTSGRVSSKVAVALTMLHAHALIAPEDSTKSDAYMAVLIAELGDAGAERALHALVAREPALAHRMAQVAKAHGWDIGSSALAVAAACAARHWGALSVVNKKLSIEPGEQEYLSVLSVARRGRVTAMLTRFREAVAAHPRLPILVPTTSAVLHRMTLKSAWAPALEVVTLALRSARECDLDNVVEEAALLLSGIAREAAEALRMGEATEARHAAVRSAWSERGAELKAAIGRLDASQRVLLDELVANLEAEVART</sequence>
<organism evidence="1 2">
    <name type="scientific">Vanrija humicola</name>
    <name type="common">Yeast</name>
    <name type="synonym">Cryptococcus humicola</name>
    <dbReference type="NCBI Taxonomy" id="5417"/>
    <lineage>
        <taxon>Eukaryota</taxon>
        <taxon>Fungi</taxon>
        <taxon>Dikarya</taxon>
        <taxon>Basidiomycota</taxon>
        <taxon>Agaricomycotina</taxon>
        <taxon>Tremellomycetes</taxon>
        <taxon>Trichosporonales</taxon>
        <taxon>Trichosporonaceae</taxon>
        <taxon>Vanrija</taxon>
    </lineage>
</organism>
<name>A0A7D8Z3N6_VANHU</name>
<dbReference type="OrthoDB" id="2596551at2759"/>
<gene>
    <name evidence="1" type="ORF">VHUM_00441</name>
</gene>
<proteinExistence type="predicted"/>